<evidence type="ECO:0000313" key="4">
    <source>
        <dbReference type="Proteomes" id="UP000183809"/>
    </source>
</evidence>
<protein>
    <submittedName>
        <fullName evidence="3">Uncharacterized protein</fullName>
    </submittedName>
</protein>
<dbReference type="AlphaFoldDB" id="A0A1J9S4G8"/>
<accession>A0A1J9S4G8</accession>
<dbReference type="Pfam" id="PF11913">
    <property type="entry name" value="DUF3431"/>
    <property type="match status" value="1"/>
</dbReference>
<feature type="compositionally biased region" description="Low complexity" evidence="1">
    <location>
        <begin position="44"/>
        <end position="91"/>
    </location>
</feature>
<dbReference type="OrthoDB" id="426718at2759"/>
<organism evidence="3 4">
    <name type="scientific">Diplodia corticola</name>
    <dbReference type="NCBI Taxonomy" id="236234"/>
    <lineage>
        <taxon>Eukaryota</taxon>
        <taxon>Fungi</taxon>
        <taxon>Dikarya</taxon>
        <taxon>Ascomycota</taxon>
        <taxon>Pezizomycotina</taxon>
        <taxon>Dothideomycetes</taxon>
        <taxon>Dothideomycetes incertae sedis</taxon>
        <taxon>Botryosphaeriales</taxon>
        <taxon>Botryosphaeriaceae</taxon>
        <taxon>Diplodia</taxon>
    </lineage>
</organism>
<proteinExistence type="predicted"/>
<reference evidence="3 4" key="1">
    <citation type="submission" date="2016-10" db="EMBL/GenBank/DDBJ databases">
        <title>Proteomics and genomics reveal pathogen-plant mechanisms compatible with a hemibiotrophic lifestyle of Diplodia corticola.</title>
        <authorList>
            <person name="Fernandes I."/>
            <person name="De Jonge R."/>
            <person name="Van De Peer Y."/>
            <person name="Devreese B."/>
            <person name="Alves A."/>
            <person name="Esteves A.C."/>
        </authorList>
    </citation>
    <scope>NUCLEOTIDE SEQUENCE [LARGE SCALE GENOMIC DNA]</scope>
    <source>
        <strain evidence="3 4">CBS 112549</strain>
    </source>
</reference>
<dbReference type="PANTHER" id="PTHR37490:SF3">
    <property type="entry name" value="DUF3431 DOMAIN CONTAINING PROTEIN"/>
    <property type="match status" value="1"/>
</dbReference>
<name>A0A1J9S4G8_9PEZI</name>
<evidence type="ECO:0000256" key="1">
    <source>
        <dbReference type="SAM" id="MobiDB-lite"/>
    </source>
</evidence>
<feature type="transmembrane region" description="Helical" evidence="2">
    <location>
        <begin position="6"/>
        <end position="24"/>
    </location>
</feature>
<keyword evidence="2" id="KW-1133">Transmembrane helix</keyword>
<dbReference type="GeneID" id="31011863"/>
<keyword evidence="2" id="KW-0812">Transmembrane</keyword>
<dbReference type="InterPro" id="IPR021838">
    <property type="entry name" value="DUF3431"/>
</dbReference>
<dbReference type="EMBL" id="MNUE01000017">
    <property type="protein sequence ID" value="OJD35431.1"/>
    <property type="molecule type" value="Genomic_DNA"/>
</dbReference>
<keyword evidence="4" id="KW-1185">Reference proteome</keyword>
<feature type="region of interest" description="Disordered" evidence="1">
    <location>
        <begin position="44"/>
        <end position="97"/>
    </location>
</feature>
<keyword evidence="2" id="KW-0472">Membrane</keyword>
<evidence type="ECO:0000313" key="3">
    <source>
        <dbReference type="EMBL" id="OJD35431.1"/>
    </source>
</evidence>
<gene>
    <name evidence="3" type="ORF">BKCO1_1700014</name>
</gene>
<dbReference type="PANTHER" id="PTHR37490">
    <property type="entry name" value="EXPRESSED PROTEIN"/>
    <property type="match status" value="1"/>
</dbReference>
<sequence length="438" mass="49899">MLSPRNLLPLLAVASVSFFSFLFYSTNVRESWRGLPQKIGLGEAVAEPPSSSSAPSAAAATAGGGSANSASSGGSSPSEPAQAAGPAKPKQTWSSIPKFEPGVGMPADYNFSTVLVIPRTSTEDVGWIDEHLPDYQTAIYVADDNSAPLHPPKNKGHEVMIYLTWVIDNYADLPDVAVFMHAHRYAWHNSDMLDLDAVEMIKRLNPNRVLREGYMNLRCHWDPGCPDWMHPGEVEDDVQKHEQKLLAKAWSEIFPLDPIPEVLAQPCCAQFALSRDRIRSIPLQRFVAYRDWLLRTPLSDALSGRIWEYIWQYVFTGRNVYCPIQHVCYCDGFGVCFGDEEKYKDWTNLRFEQIGYEYELRDWHDKEKLVEQSMEDGNFDELAEIDVPEVGRDVWLEEEIERIRQDLRERRDAAIERGNDPRIRALDSGREWKEGDWF</sequence>
<dbReference type="RefSeq" id="XP_020131691.1">
    <property type="nucleotide sequence ID" value="XM_020271604.1"/>
</dbReference>
<comment type="caution">
    <text evidence="3">The sequence shown here is derived from an EMBL/GenBank/DDBJ whole genome shotgun (WGS) entry which is preliminary data.</text>
</comment>
<dbReference type="Proteomes" id="UP000183809">
    <property type="component" value="Unassembled WGS sequence"/>
</dbReference>
<evidence type="ECO:0000256" key="2">
    <source>
        <dbReference type="SAM" id="Phobius"/>
    </source>
</evidence>
<dbReference type="STRING" id="236234.A0A1J9S4G8"/>